<proteinExistence type="inferred from homology"/>
<sequence length="281" mass="32216">MKKVLIPTDFSKNADHAVDYALNLYRCERTHFYFLHAYADQAYELGKSKSKSEMDSIGKALHDQTTAALEKTVERITDPLPNPRHHYEVVAVFDALVDAINDLVEHENIDLVIMGTQGATGSKNVSVGSNTVQVFKYVKCPVLAIPEGYVYHEPKNILFPTDYQLPFKRRELKLLDDMAGFFKSKIHCIYFTKFDTLSHRQSDNKLFLEKSLSRAYLSFGQEDDVNVLDGIAKYRANNEVDMIVIINSRNSFLENMLFRTTVDKMGLRTDIPLLVMQNVYR</sequence>
<dbReference type="CDD" id="cd00293">
    <property type="entry name" value="USP-like"/>
    <property type="match status" value="1"/>
</dbReference>
<dbReference type="Gene3D" id="3.40.50.12370">
    <property type="match status" value="1"/>
</dbReference>
<comment type="similarity">
    <text evidence="1">Belongs to the universal stress protein A family.</text>
</comment>
<dbReference type="InterPro" id="IPR006015">
    <property type="entry name" value="Universal_stress_UspA"/>
</dbReference>
<feature type="domain" description="UspA" evidence="2">
    <location>
        <begin position="1"/>
        <end position="146"/>
    </location>
</feature>
<evidence type="ECO:0000259" key="2">
    <source>
        <dbReference type="Pfam" id="PF00582"/>
    </source>
</evidence>
<dbReference type="Pfam" id="PF00582">
    <property type="entry name" value="Usp"/>
    <property type="match status" value="1"/>
</dbReference>
<dbReference type="PRINTS" id="PR01438">
    <property type="entry name" value="UNVRSLSTRESS"/>
</dbReference>
<dbReference type="EMBL" id="SGIU01000001">
    <property type="protein sequence ID" value="TAI49744.1"/>
    <property type="molecule type" value="Genomic_DNA"/>
</dbReference>
<organism evidence="3 4">
    <name type="scientific">Flagellimonas allohymeniacidonis</name>
    <dbReference type="NCBI Taxonomy" id="2517819"/>
    <lineage>
        <taxon>Bacteria</taxon>
        <taxon>Pseudomonadati</taxon>
        <taxon>Bacteroidota</taxon>
        <taxon>Flavobacteriia</taxon>
        <taxon>Flavobacteriales</taxon>
        <taxon>Flavobacteriaceae</taxon>
        <taxon>Flagellimonas</taxon>
    </lineage>
</organism>
<dbReference type="AlphaFoldDB" id="A0A4Q8QIB5"/>
<dbReference type="OrthoDB" id="9788959at2"/>
<name>A0A4Q8QIB5_9FLAO</name>
<dbReference type="InterPro" id="IPR006016">
    <property type="entry name" value="UspA"/>
</dbReference>
<dbReference type="PANTHER" id="PTHR46268:SF6">
    <property type="entry name" value="UNIVERSAL STRESS PROTEIN UP12"/>
    <property type="match status" value="1"/>
</dbReference>
<dbReference type="SUPFAM" id="SSF52402">
    <property type="entry name" value="Adenine nucleotide alpha hydrolases-like"/>
    <property type="match status" value="2"/>
</dbReference>
<accession>A0A4Q8QIB5</accession>
<evidence type="ECO:0000256" key="1">
    <source>
        <dbReference type="ARBA" id="ARBA00008791"/>
    </source>
</evidence>
<protein>
    <submittedName>
        <fullName evidence="3">Universal stress protein</fullName>
    </submittedName>
</protein>
<dbReference type="RefSeq" id="WP_130612217.1">
    <property type="nucleotide sequence ID" value="NZ_SGIU01000001.1"/>
</dbReference>
<keyword evidence="4" id="KW-1185">Reference proteome</keyword>
<evidence type="ECO:0000313" key="3">
    <source>
        <dbReference type="EMBL" id="TAI49744.1"/>
    </source>
</evidence>
<dbReference type="PANTHER" id="PTHR46268">
    <property type="entry name" value="STRESS RESPONSE PROTEIN NHAX"/>
    <property type="match status" value="1"/>
</dbReference>
<dbReference type="Proteomes" id="UP000291981">
    <property type="component" value="Unassembled WGS sequence"/>
</dbReference>
<reference evidence="3 4" key="1">
    <citation type="submission" date="2019-02" db="EMBL/GenBank/DDBJ databases">
        <title>Draft genome sequence of Muricauda sp. 176CP4-71.</title>
        <authorList>
            <person name="Park J.-S."/>
        </authorList>
    </citation>
    <scope>NUCLEOTIDE SEQUENCE [LARGE SCALE GENOMIC DNA]</scope>
    <source>
        <strain evidence="3 4">176CP4-71</strain>
    </source>
</reference>
<comment type="caution">
    <text evidence="3">The sequence shown here is derived from an EMBL/GenBank/DDBJ whole genome shotgun (WGS) entry which is preliminary data.</text>
</comment>
<evidence type="ECO:0000313" key="4">
    <source>
        <dbReference type="Proteomes" id="UP000291981"/>
    </source>
</evidence>
<gene>
    <name evidence="3" type="ORF">EW142_08085</name>
</gene>